<feature type="transmembrane region" description="Helical" evidence="1">
    <location>
        <begin position="440"/>
        <end position="460"/>
    </location>
</feature>
<evidence type="ECO:0008006" key="3">
    <source>
        <dbReference type="Google" id="ProtNLM"/>
    </source>
</evidence>
<name>A0A146K1T8_9EUKA</name>
<dbReference type="EMBL" id="GDID01006985">
    <property type="protein sequence ID" value="JAP89621.1"/>
    <property type="molecule type" value="Transcribed_RNA"/>
</dbReference>
<protein>
    <recommendedName>
        <fullName evidence="3">Transmembrane protein</fullName>
    </recommendedName>
</protein>
<organism evidence="2">
    <name type="scientific">Trepomonas sp. PC1</name>
    <dbReference type="NCBI Taxonomy" id="1076344"/>
    <lineage>
        <taxon>Eukaryota</taxon>
        <taxon>Metamonada</taxon>
        <taxon>Diplomonadida</taxon>
        <taxon>Hexamitidae</taxon>
        <taxon>Hexamitinae</taxon>
        <taxon>Trepomonas</taxon>
    </lineage>
</organism>
<evidence type="ECO:0000256" key="1">
    <source>
        <dbReference type="SAM" id="Phobius"/>
    </source>
</evidence>
<reference evidence="2" key="1">
    <citation type="submission" date="2015-07" db="EMBL/GenBank/DDBJ databases">
        <title>Adaptation to a free-living lifestyle via gene acquisitions in the diplomonad Trepomonas sp. PC1.</title>
        <authorList>
            <person name="Xu F."/>
            <person name="Jerlstrom-Hultqvist J."/>
            <person name="Kolisko M."/>
            <person name="Simpson A.G.B."/>
            <person name="Roger A.J."/>
            <person name="Svard S.G."/>
            <person name="Andersson J.O."/>
        </authorList>
    </citation>
    <scope>NUCLEOTIDE SEQUENCE</scope>
    <source>
        <strain evidence="2">PC1</strain>
    </source>
</reference>
<feature type="non-terminal residue" evidence="2">
    <location>
        <position position="1"/>
    </location>
</feature>
<feature type="non-terminal residue" evidence="2">
    <location>
        <position position="461"/>
    </location>
</feature>
<keyword evidence="1" id="KW-1133">Transmembrane helix</keyword>
<keyword evidence="1" id="KW-0812">Transmembrane</keyword>
<dbReference type="AlphaFoldDB" id="A0A146K1T8"/>
<sequence length="461" mass="53782">NVTIDLDKNSFTPLMEMEQAMYIVSFKSQNQIAGSFNSVSYLLKDTSSCFKQKPVLQFYLRDRFQINVEPNECKIDMSKTTVYMPFSINGTLYNQPIYPCETSNCQDEYTTDSEFKDIKRYTMRVVQCYDKPNSVACLTICMWLRIYILNDPHAEYSLVIEENTNNIISQISVPIAYVEFPDILNCQGQVVPRFFMSEKNIFISWENTNTFNFHCYANDSYVFQTRFVQINATITTSLDQKSYSLLLPVEQFQQRQNGLYLEKDKILDIDLAGFTTEHDVGISVDFIVQFLYNETATYSNGIPSANYILYQFSIRSFVEIPCLNYSYLKQYQTTICIRNQNFNNQMCQNRVTTSFQIQLFQQDGTNQSSRKDIGKFILNPSALNYSVSESEICFDCQQLDSQFDCKVTLQQLQNSIRNRNTKFEIITDYEYSLFDFSISYIYFTVFWPVMVIVSCMIIVIG</sequence>
<accession>A0A146K1T8</accession>
<proteinExistence type="predicted"/>
<keyword evidence="1" id="KW-0472">Membrane</keyword>
<gene>
    <name evidence="2" type="ORF">TPC1_30884</name>
</gene>
<evidence type="ECO:0000313" key="2">
    <source>
        <dbReference type="EMBL" id="JAP89621.1"/>
    </source>
</evidence>